<evidence type="ECO:0000313" key="15">
    <source>
        <dbReference type="Proteomes" id="UP000034805"/>
    </source>
</evidence>
<feature type="transmembrane region" description="Helical" evidence="12">
    <location>
        <begin position="304"/>
        <end position="321"/>
    </location>
</feature>
<feature type="transmembrane region" description="Helical" evidence="12">
    <location>
        <begin position="264"/>
        <end position="283"/>
    </location>
</feature>
<dbReference type="GO" id="GO:0007204">
    <property type="term" value="P:positive regulation of cytosolic calcium ion concentration"/>
    <property type="evidence" value="ECO:0007669"/>
    <property type="project" value="TreeGrafter"/>
</dbReference>
<feature type="transmembrane region" description="Helical" evidence="12">
    <location>
        <begin position="145"/>
        <end position="168"/>
    </location>
</feature>
<dbReference type="GO" id="GO:0005886">
    <property type="term" value="C:plasma membrane"/>
    <property type="evidence" value="ECO:0007669"/>
    <property type="project" value="UniProtKB-SubCell"/>
</dbReference>
<proteinExistence type="inferred from homology"/>
<dbReference type="InterPro" id="IPR000276">
    <property type="entry name" value="GPCR_Rhodpsn"/>
</dbReference>
<protein>
    <submittedName>
        <fullName evidence="14">Leukotriene B4 receptor 1-like</fullName>
    </submittedName>
</protein>
<comment type="caution">
    <text evidence="14">The sequence shown here is derived from an EMBL/GenBank/DDBJ whole genome shotgun (WGS) entry which is preliminary data.</text>
</comment>
<comment type="similarity">
    <text evidence="11">Belongs to the chemokine-like receptor (CMKLR) family.</text>
</comment>
<dbReference type="PRINTS" id="PR00237">
    <property type="entry name" value="GPCRRHODOPSN"/>
</dbReference>
<dbReference type="FunFam" id="1.20.1070.10:FF:000109">
    <property type="entry name" value="Leukotriene B4 receptor"/>
    <property type="match status" value="1"/>
</dbReference>
<keyword evidence="8 14" id="KW-0675">Receptor</keyword>
<dbReference type="Proteomes" id="UP000034805">
    <property type="component" value="Unassembled WGS sequence"/>
</dbReference>
<dbReference type="Gene3D" id="1.20.1070.10">
    <property type="entry name" value="Rhodopsin 7-helix transmembrane proteins"/>
    <property type="match status" value="1"/>
</dbReference>
<dbReference type="AlphaFoldDB" id="A0A0P7WZP4"/>
<dbReference type="GO" id="GO:0004974">
    <property type="term" value="F:leukotriene receptor activity"/>
    <property type="evidence" value="ECO:0007669"/>
    <property type="project" value="InterPro"/>
</dbReference>
<dbReference type="Pfam" id="PF00001">
    <property type="entry name" value="7tm_1"/>
    <property type="match status" value="1"/>
</dbReference>
<evidence type="ECO:0000256" key="3">
    <source>
        <dbReference type="ARBA" id="ARBA00022553"/>
    </source>
</evidence>
<dbReference type="GO" id="GO:0004875">
    <property type="term" value="F:complement receptor activity"/>
    <property type="evidence" value="ECO:0007669"/>
    <property type="project" value="TreeGrafter"/>
</dbReference>
<evidence type="ECO:0000256" key="5">
    <source>
        <dbReference type="ARBA" id="ARBA00022989"/>
    </source>
</evidence>
<evidence type="ECO:0000256" key="9">
    <source>
        <dbReference type="ARBA" id="ARBA00023180"/>
    </source>
</evidence>
<evidence type="ECO:0000256" key="2">
    <source>
        <dbReference type="ARBA" id="ARBA00022475"/>
    </source>
</evidence>
<evidence type="ECO:0000313" key="14">
    <source>
        <dbReference type="EMBL" id="KPP67496.1"/>
    </source>
</evidence>
<evidence type="ECO:0000256" key="4">
    <source>
        <dbReference type="ARBA" id="ARBA00022692"/>
    </source>
</evidence>
<keyword evidence="4 12" id="KW-0812">Transmembrane</keyword>
<dbReference type="EMBL" id="JARO02005011">
    <property type="protein sequence ID" value="KPP67496.1"/>
    <property type="molecule type" value="Genomic_DNA"/>
</dbReference>
<dbReference type="GO" id="GO:0007200">
    <property type="term" value="P:phospholipase C-activating G protein-coupled receptor signaling pathway"/>
    <property type="evidence" value="ECO:0007669"/>
    <property type="project" value="TreeGrafter"/>
</dbReference>
<keyword evidence="7 12" id="KW-0472">Membrane</keyword>
<evidence type="ECO:0000256" key="6">
    <source>
        <dbReference type="ARBA" id="ARBA00023040"/>
    </source>
</evidence>
<evidence type="ECO:0000256" key="8">
    <source>
        <dbReference type="ARBA" id="ARBA00023170"/>
    </source>
</evidence>
<keyword evidence="10" id="KW-0807">Transducer</keyword>
<evidence type="ECO:0000256" key="7">
    <source>
        <dbReference type="ARBA" id="ARBA00023136"/>
    </source>
</evidence>
<dbReference type="SUPFAM" id="SSF81321">
    <property type="entry name" value="Family A G protein-coupled receptor-like"/>
    <property type="match status" value="1"/>
</dbReference>
<dbReference type="InterPro" id="IPR003981">
    <property type="entry name" value="Leukotriene_B4_rcpt"/>
</dbReference>
<reference evidence="14 15" key="1">
    <citation type="submission" date="2015-08" db="EMBL/GenBank/DDBJ databases">
        <title>The genome of the Asian arowana (Scleropages formosus).</title>
        <authorList>
            <person name="Tan M.H."/>
            <person name="Gan H.M."/>
            <person name="Croft L.J."/>
            <person name="Austin C.M."/>
        </authorList>
    </citation>
    <scope>NUCLEOTIDE SEQUENCE [LARGE SCALE GENOMIC DNA]</scope>
    <source>
        <strain evidence="14">Aro1</strain>
    </source>
</reference>
<evidence type="ECO:0000259" key="13">
    <source>
        <dbReference type="PROSITE" id="PS50262"/>
    </source>
</evidence>
<feature type="transmembrane region" description="Helical" evidence="12">
    <location>
        <begin position="222"/>
        <end position="244"/>
    </location>
</feature>
<dbReference type="STRING" id="113540.ENSSFOP00015019400"/>
<keyword evidence="3" id="KW-0597">Phosphoprotein</keyword>
<dbReference type="PRINTS" id="PR01476">
    <property type="entry name" value="LTBRECEPTOR"/>
</dbReference>
<evidence type="ECO:0000256" key="10">
    <source>
        <dbReference type="ARBA" id="ARBA00023224"/>
    </source>
</evidence>
<keyword evidence="9" id="KW-0325">Glycoprotein</keyword>
<feature type="non-terminal residue" evidence="14">
    <location>
        <position position="1"/>
    </location>
</feature>
<dbReference type="GO" id="GO:0006954">
    <property type="term" value="P:inflammatory response"/>
    <property type="evidence" value="ECO:0007669"/>
    <property type="project" value="TreeGrafter"/>
</dbReference>
<comment type="subcellular location">
    <subcellularLocation>
        <location evidence="1">Cell membrane</location>
        <topology evidence="1">Multi-pass membrane protein</topology>
    </subcellularLocation>
</comment>
<dbReference type="InterPro" id="IPR000826">
    <property type="entry name" value="Formyl_rcpt-rel"/>
</dbReference>
<feature type="transmembrane region" description="Helical" evidence="12">
    <location>
        <begin position="188"/>
        <end position="210"/>
    </location>
</feature>
<feature type="domain" description="G-protein coupled receptors family 1 profile" evidence="13">
    <location>
        <begin position="124"/>
        <end position="375"/>
    </location>
</feature>
<evidence type="ECO:0000256" key="1">
    <source>
        <dbReference type="ARBA" id="ARBA00004651"/>
    </source>
</evidence>
<dbReference type="PROSITE" id="PS50262">
    <property type="entry name" value="G_PROTEIN_RECEP_F1_2"/>
    <property type="match status" value="1"/>
</dbReference>
<dbReference type="InterPro" id="IPR017452">
    <property type="entry name" value="GPCR_Rhodpsn_7TM"/>
</dbReference>
<organism evidence="14 15">
    <name type="scientific">Scleropages formosus</name>
    <name type="common">Asian bonytongue</name>
    <name type="synonym">Osteoglossum formosum</name>
    <dbReference type="NCBI Taxonomy" id="113540"/>
    <lineage>
        <taxon>Eukaryota</taxon>
        <taxon>Metazoa</taxon>
        <taxon>Chordata</taxon>
        <taxon>Craniata</taxon>
        <taxon>Vertebrata</taxon>
        <taxon>Euteleostomi</taxon>
        <taxon>Actinopterygii</taxon>
        <taxon>Neopterygii</taxon>
        <taxon>Teleostei</taxon>
        <taxon>Osteoglossocephala</taxon>
        <taxon>Osteoglossomorpha</taxon>
        <taxon>Osteoglossiformes</taxon>
        <taxon>Osteoglossidae</taxon>
        <taxon>Scleropages</taxon>
    </lineage>
</organism>
<dbReference type="PANTHER" id="PTHR24225">
    <property type="entry name" value="CHEMOTACTIC RECEPTOR"/>
    <property type="match status" value="1"/>
</dbReference>
<keyword evidence="2" id="KW-1003">Cell membrane</keyword>
<evidence type="ECO:0000256" key="12">
    <source>
        <dbReference type="SAM" id="Phobius"/>
    </source>
</evidence>
<sequence length="437" mass="48497">TPLPTCLSHLGSPPEELLPAELQQASLLGTAGTLSSISWVSQSSHIGTISGPQSSCFPVNLGMAKNEVAFNTTSNPLFNFSAASSLTTIFNVTSTSKPDPSANIISNAVGAFILSLVFLLGVPGNTFIIWSILARARKHSVTTFLILNLAFADGCLMALTVFFVVYLAKQSWVFGNAMCKILFYLCNTNMYASIMLITLMSLHRLVAVVWPHRLHAFTGRRTIMRLMLGLWVLVLLMAIPGLLFREEKLDTSNKGNPRKVIFHYTFETVMGFVVPYALIVGSYSCIVRRLRQTKFHRQVRSEKLIMAIVVTFGLFWLPYHIINIMQFKVYSMTGVVSTQCLSSFLLFPKTHSLKSCRVVTSALAFISSCANPVLYTFAGKSYIRQNGLSFMARLFEGTALDYRARKKRRINQTNDGLVLKEKEADSLPSDSVVKNKV</sequence>
<keyword evidence="6" id="KW-0297">G-protein coupled receptor</keyword>
<name>A0A0P7WZP4_SCLFO</name>
<accession>A0A0P7WZP4</accession>
<evidence type="ECO:0000256" key="11">
    <source>
        <dbReference type="ARBA" id="ARBA00025736"/>
    </source>
</evidence>
<feature type="transmembrane region" description="Helical" evidence="12">
    <location>
        <begin position="108"/>
        <end position="133"/>
    </location>
</feature>
<dbReference type="PANTHER" id="PTHR24225:SF72">
    <property type="entry name" value="G-PROTEIN COUPLED RECEPTORS FAMILY 1 PROFILE DOMAIN-CONTAINING PROTEIN-RELATED"/>
    <property type="match status" value="1"/>
</dbReference>
<gene>
    <name evidence="14" type="ORF">Z043_113901</name>
</gene>
<keyword evidence="5 12" id="KW-1133">Transmembrane helix</keyword>